<reference evidence="1 2" key="1">
    <citation type="submission" date="2015-06" db="EMBL/GenBank/DDBJ databases">
        <title>Expansion of signal transduction pathways in fungi by whole-genome duplication.</title>
        <authorList>
            <consortium name="DOE Joint Genome Institute"/>
            <person name="Corrochano L.M."/>
            <person name="Kuo A."/>
            <person name="Marcet-Houben M."/>
            <person name="Polaino S."/>
            <person name="Salamov A."/>
            <person name="Villalobos J.M."/>
            <person name="Alvarez M.I."/>
            <person name="Avalos J."/>
            <person name="Benito E.P."/>
            <person name="Benoit I."/>
            <person name="Burger G."/>
            <person name="Camino L.P."/>
            <person name="Canovas D."/>
            <person name="Cerda-Olmedo E."/>
            <person name="Cheng J.-F."/>
            <person name="Dominguez A."/>
            <person name="Elias M."/>
            <person name="Eslava A.P."/>
            <person name="Glaser F."/>
            <person name="Grimwood J."/>
            <person name="Gutierrez G."/>
            <person name="Heitman J."/>
            <person name="Henrissat B."/>
            <person name="Iturriaga E.A."/>
            <person name="Lang B.F."/>
            <person name="Lavin J.L."/>
            <person name="Lee S."/>
            <person name="Li W."/>
            <person name="Lindquist E."/>
            <person name="Lopez-Garcia S."/>
            <person name="Luque E.M."/>
            <person name="Marcos A.T."/>
            <person name="Martin J."/>
            <person name="Mccluskey K."/>
            <person name="Medina H.R."/>
            <person name="Miralles-Duran A."/>
            <person name="Miyazaki A."/>
            <person name="Munoz-Torres E."/>
            <person name="Oguiza J.A."/>
            <person name="Ohm R."/>
            <person name="Olmedo M."/>
            <person name="Orejas M."/>
            <person name="Ortiz-Castellanos L."/>
            <person name="Pisabarro A.G."/>
            <person name="Rodriguez-Romero J."/>
            <person name="Ruiz-Herrera J."/>
            <person name="Ruiz-Vazquez R."/>
            <person name="Sanz C."/>
            <person name="Schackwitz W."/>
            <person name="Schmutz J."/>
            <person name="Shahriari M."/>
            <person name="Shelest E."/>
            <person name="Silva-Franco F."/>
            <person name="Soanes D."/>
            <person name="Syed K."/>
            <person name="Tagua V.G."/>
            <person name="Talbot N.J."/>
            <person name="Thon M."/>
            <person name="De Vries R.P."/>
            <person name="Wiebenga A."/>
            <person name="Yadav J.S."/>
            <person name="Braun E.L."/>
            <person name="Baker S."/>
            <person name="Garre V."/>
            <person name="Horwitz B."/>
            <person name="Torres-Martinez S."/>
            <person name="Idnurm A."/>
            <person name="Herrera-Estrella A."/>
            <person name="Gabaldon T."/>
            <person name="Grigoriev I.V."/>
        </authorList>
    </citation>
    <scope>NUCLEOTIDE SEQUENCE [LARGE SCALE GENOMIC DNA]</scope>
    <source>
        <strain evidence="1 2">CBS 277.49</strain>
    </source>
</reference>
<organism evidence="1 2">
    <name type="scientific">Mucor lusitanicus CBS 277.49</name>
    <dbReference type="NCBI Taxonomy" id="747725"/>
    <lineage>
        <taxon>Eukaryota</taxon>
        <taxon>Fungi</taxon>
        <taxon>Fungi incertae sedis</taxon>
        <taxon>Mucoromycota</taxon>
        <taxon>Mucoromycotina</taxon>
        <taxon>Mucoromycetes</taxon>
        <taxon>Mucorales</taxon>
        <taxon>Mucorineae</taxon>
        <taxon>Mucoraceae</taxon>
        <taxon>Mucor</taxon>
    </lineage>
</organism>
<gene>
    <name evidence="1" type="ORF">MUCCIDRAFT_108843</name>
</gene>
<proteinExistence type="predicted"/>
<dbReference type="EMBL" id="AMYB01000003">
    <property type="protein sequence ID" value="OAD04998.1"/>
    <property type="molecule type" value="Genomic_DNA"/>
</dbReference>
<protein>
    <submittedName>
        <fullName evidence="1">Uncharacterized protein</fullName>
    </submittedName>
</protein>
<evidence type="ECO:0000313" key="2">
    <source>
        <dbReference type="Proteomes" id="UP000077051"/>
    </source>
</evidence>
<keyword evidence="2" id="KW-1185">Reference proteome</keyword>
<dbReference type="Proteomes" id="UP000077051">
    <property type="component" value="Unassembled WGS sequence"/>
</dbReference>
<name>A0A168MIP5_MUCCL</name>
<dbReference type="AlphaFoldDB" id="A0A168MIP5"/>
<sequence length="73" mass="7751">MGGPAMKDGEEENEARDALSCLPFIDSNIVLRKPKLRTTSINSLDHSSSALRGSSVFNACPACVLGSPIVYLV</sequence>
<comment type="caution">
    <text evidence="1">The sequence shown here is derived from an EMBL/GenBank/DDBJ whole genome shotgun (WGS) entry which is preliminary data.</text>
</comment>
<dbReference type="VEuPathDB" id="FungiDB:MUCCIDRAFT_108843"/>
<accession>A0A168MIP5</accession>
<evidence type="ECO:0000313" key="1">
    <source>
        <dbReference type="EMBL" id="OAD04998.1"/>
    </source>
</evidence>